<evidence type="ECO:0000256" key="1">
    <source>
        <dbReference type="ARBA" id="ARBA00023015"/>
    </source>
</evidence>
<evidence type="ECO:0000313" key="5">
    <source>
        <dbReference type="EMBL" id="KAG0530876.1"/>
    </source>
</evidence>
<feature type="region of interest" description="Leucine repeat I (LRI)" evidence="3">
    <location>
        <begin position="236"/>
        <end position="296"/>
    </location>
</feature>
<evidence type="ECO:0000256" key="4">
    <source>
        <dbReference type="SAM" id="MobiDB-lite"/>
    </source>
</evidence>
<organism evidence="5 6">
    <name type="scientific">Sorghum bicolor</name>
    <name type="common">Sorghum</name>
    <name type="synonym">Sorghum vulgare</name>
    <dbReference type="NCBI Taxonomy" id="4558"/>
    <lineage>
        <taxon>Eukaryota</taxon>
        <taxon>Viridiplantae</taxon>
        <taxon>Streptophyta</taxon>
        <taxon>Embryophyta</taxon>
        <taxon>Tracheophyta</taxon>
        <taxon>Spermatophyta</taxon>
        <taxon>Magnoliopsida</taxon>
        <taxon>Liliopsida</taxon>
        <taxon>Poales</taxon>
        <taxon>Poaceae</taxon>
        <taxon>PACMAD clade</taxon>
        <taxon>Panicoideae</taxon>
        <taxon>Andropogonodae</taxon>
        <taxon>Andropogoneae</taxon>
        <taxon>Sorghinae</taxon>
        <taxon>Sorghum</taxon>
    </lineage>
</organism>
<proteinExistence type="inferred from homology"/>
<feature type="region of interest" description="SAW" evidence="3">
    <location>
        <begin position="536"/>
        <end position="611"/>
    </location>
</feature>
<evidence type="ECO:0000256" key="3">
    <source>
        <dbReference type="PROSITE-ProRule" id="PRU01191"/>
    </source>
</evidence>
<dbReference type="EMBL" id="CM027684">
    <property type="protein sequence ID" value="KAG0530876.1"/>
    <property type="molecule type" value="Genomic_DNA"/>
</dbReference>
<keyword evidence="1" id="KW-0805">Transcription regulation</keyword>
<evidence type="ECO:0000256" key="2">
    <source>
        <dbReference type="ARBA" id="ARBA00023163"/>
    </source>
</evidence>
<keyword evidence="2" id="KW-0804">Transcription</keyword>
<feature type="short sequence motif" description="VHIID" evidence="3">
    <location>
        <begin position="346"/>
        <end position="350"/>
    </location>
</feature>
<dbReference type="InterPro" id="IPR005202">
    <property type="entry name" value="TF_GRAS"/>
</dbReference>
<comment type="caution">
    <text evidence="3">Lacks conserved residue(s) required for the propagation of feature annotation.</text>
</comment>
<sequence>MGTTPEEFFIKDLMEQPPSSPPVFLDLSQKPNVSSEVRHHVPNNDMMLPYISRMLMEDNIDDELTDHPALLQVQQPFAQILSSPSFGTNTNNSEGPNDFLCGGHGDKSAPNSPVSKGTYIVGESLKDLEEANTLLPKDNNIRRNELVNQIRDSNIIDSRVKKRYNNDNLLEEEVRTTNKAVMMINDLEEKGGSKFLDKMMLHAYETCIKGMERVTIDGEKRNRKSRRIKVTRNNGVDIRRLLISCAQALAADDHMTARELLKQIKQHASATGDATQRLAYYFSKGLESRILGTGSQLWQLLMLEYPSVVELLKAYILYSEACCFVNVTFIFSAMTILQAMAGKSRLHIVDYGTRFGFHWAGLLRLLASKEGGVPEVKITAIDRPTPICFPGEQIEKVGFRLMNCANELGLPSFKFHAITKNWEDISIVDLHRDADEVLVVVDLFSFSILMEESIFFDAPSPRDTVLSNIKNMRPDVFIQSIMNRSYGTSFLSRFRETLFYYMALFDMLDATIPRESKSRLVFEKAILGCYAFNGVSCEGVDLVERSEKYRQWQTRNQRAGLRQLPLKSSIVKVVKDEIMKHYHKDFMICQDGQWLLQGWMGRVLSAHTTWVANEEASSG</sequence>
<accession>A0A921UIC5</accession>
<protein>
    <recommendedName>
        <fullName evidence="7">GRAS family transcription factor</fullName>
    </recommendedName>
</protein>
<dbReference type="PROSITE" id="PS50985">
    <property type="entry name" value="GRAS"/>
    <property type="match status" value="1"/>
</dbReference>
<dbReference type="PANTHER" id="PTHR31636">
    <property type="entry name" value="OSJNBA0084A10.13 PROTEIN-RELATED"/>
    <property type="match status" value="1"/>
</dbReference>
<comment type="similarity">
    <text evidence="3">Belongs to the GRAS family.</text>
</comment>
<dbReference type="AlphaFoldDB" id="A0A921UIC5"/>
<evidence type="ECO:0000313" key="6">
    <source>
        <dbReference type="Proteomes" id="UP000807115"/>
    </source>
</evidence>
<gene>
    <name evidence="5" type="ORF">BDA96_05G224900</name>
</gene>
<reference evidence="5" key="1">
    <citation type="journal article" date="2019" name="BMC Genomics">
        <title>A new reference genome for Sorghum bicolor reveals high levels of sequence similarity between sweet and grain genotypes: implications for the genetics of sugar metabolism.</title>
        <authorList>
            <person name="Cooper E.A."/>
            <person name="Brenton Z.W."/>
            <person name="Flinn B.S."/>
            <person name="Jenkins J."/>
            <person name="Shu S."/>
            <person name="Flowers D."/>
            <person name="Luo F."/>
            <person name="Wang Y."/>
            <person name="Xia P."/>
            <person name="Barry K."/>
            <person name="Daum C."/>
            <person name="Lipzen A."/>
            <person name="Yoshinaga Y."/>
            <person name="Schmutz J."/>
            <person name="Saski C."/>
            <person name="Vermerris W."/>
            <person name="Kresovich S."/>
        </authorList>
    </citation>
    <scope>NUCLEOTIDE SEQUENCE</scope>
</reference>
<dbReference type="Pfam" id="PF03514">
    <property type="entry name" value="GRAS"/>
    <property type="match status" value="1"/>
</dbReference>
<comment type="caution">
    <text evidence="5">The sequence shown here is derived from an EMBL/GenBank/DDBJ whole genome shotgun (WGS) entry which is preliminary data.</text>
</comment>
<feature type="compositionally biased region" description="Polar residues" evidence="4">
    <location>
        <begin position="85"/>
        <end position="95"/>
    </location>
</feature>
<reference evidence="5" key="2">
    <citation type="submission" date="2020-10" db="EMBL/GenBank/DDBJ databases">
        <authorList>
            <person name="Cooper E.A."/>
            <person name="Brenton Z.W."/>
            <person name="Flinn B.S."/>
            <person name="Jenkins J."/>
            <person name="Shu S."/>
            <person name="Flowers D."/>
            <person name="Luo F."/>
            <person name="Wang Y."/>
            <person name="Xia P."/>
            <person name="Barry K."/>
            <person name="Daum C."/>
            <person name="Lipzen A."/>
            <person name="Yoshinaga Y."/>
            <person name="Schmutz J."/>
            <person name="Saski C."/>
            <person name="Vermerris W."/>
            <person name="Kresovich S."/>
        </authorList>
    </citation>
    <scope>NUCLEOTIDE SEQUENCE</scope>
</reference>
<feature type="region of interest" description="VHIID" evidence="3">
    <location>
        <begin position="315"/>
        <end position="380"/>
    </location>
</feature>
<feature type="region of interest" description="Disordered" evidence="4">
    <location>
        <begin position="85"/>
        <end position="116"/>
    </location>
</feature>
<evidence type="ECO:0008006" key="7">
    <source>
        <dbReference type="Google" id="ProtNLM"/>
    </source>
</evidence>
<dbReference type="Proteomes" id="UP000807115">
    <property type="component" value="Chromosome 5"/>
</dbReference>
<name>A0A921UIC5_SORBI</name>